<evidence type="ECO:0000313" key="2">
    <source>
        <dbReference type="EMBL" id="KAF4141330.1"/>
    </source>
</evidence>
<sequence>MCGAPLMASEASTTPVTSSHGKADEVLKKWYQPSVNWVRVAVLQASNDIRTVEDFTKLLLTRQNE</sequence>
<comment type="caution">
    <text evidence="2">The sequence shown here is derived from an EMBL/GenBank/DDBJ whole genome shotgun (WGS) entry which is preliminary data.</text>
</comment>
<gene>
    <name evidence="2" type="ORF">GN958_ATG09436</name>
</gene>
<dbReference type="AlphaFoldDB" id="A0A8S9UKP4"/>
<feature type="compositionally biased region" description="Polar residues" evidence="1">
    <location>
        <begin position="10"/>
        <end position="20"/>
    </location>
</feature>
<dbReference type="Proteomes" id="UP000704712">
    <property type="component" value="Unassembled WGS sequence"/>
</dbReference>
<name>A0A8S9UKP4_PHYIN</name>
<reference evidence="2" key="1">
    <citation type="submission" date="2020-03" db="EMBL/GenBank/DDBJ databases">
        <title>Hybrid Assembly of Korean Phytophthora infestans isolates.</title>
        <authorList>
            <person name="Prokchorchik M."/>
            <person name="Lee Y."/>
            <person name="Seo J."/>
            <person name="Cho J.-H."/>
            <person name="Park Y.-E."/>
            <person name="Jang D.-C."/>
            <person name="Im J.-S."/>
            <person name="Choi J.-G."/>
            <person name="Park H.-J."/>
            <person name="Lee G.-B."/>
            <person name="Lee Y.-G."/>
            <person name="Hong S.-Y."/>
            <person name="Cho K."/>
            <person name="Sohn K.H."/>
        </authorList>
    </citation>
    <scope>NUCLEOTIDE SEQUENCE</scope>
    <source>
        <strain evidence="2">KR_2_A2</strain>
    </source>
</reference>
<proteinExistence type="predicted"/>
<organism evidence="2 3">
    <name type="scientific">Phytophthora infestans</name>
    <name type="common">Potato late blight agent</name>
    <name type="synonym">Botrytis infestans</name>
    <dbReference type="NCBI Taxonomy" id="4787"/>
    <lineage>
        <taxon>Eukaryota</taxon>
        <taxon>Sar</taxon>
        <taxon>Stramenopiles</taxon>
        <taxon>Oomycota</taxon>
        <taxon>Peronosporomycetes</taxon>
        <taxon>Peronosporales</taxon>
        <taxon>Peronosporaceae</taxon>
        <taxon>Phytophthora</taxon>
    </lineage>
</organism>
<evidence type="ECO:0000256" key="1">
    <source>
        <dbReference type="SAM" id="MobiDB-lite"/>
    </source>
</evidence>
<protein>
    <submittedName>
        <fullName evidence="2">Uncharacterized protein</fullName>
    </submittedName>
</protein>
<accession>A0A8S9UKP4</accession>
<feature type="region of interest" description="Disordered" evidence="1">
    <location>
        <begin position="1"/>
        <end position="22"/>
    </location>
</feature>
<dbReference type="EMBL" id="JAACNO010001352">
    <property type="protein sequence ID" value="KAF4141330.1"/>
    <property type="molecule type" value="Genomic_DNA"/>
</dbReference>
<evidence type="ECO:0000313" key="3">
    <source>
        <dbReference type="Proteomes" id="UP000704712"/>
    </source>
</evidence>